<organism evidence="2 3">
    <name type="scientific">Vigna unguiculata</name>
    <name type="common">Cowpea</name>
    <dbReference type="NCBI Taxonomy" id="3917"/>
    <lineage>
        <taxon>Eukaryota</taxon>
        <taxon>Viridiplantae</taxon>
        <taxon>Streptophyta</taxon>
        <taxon>Embryophyta</taxon>
        <taxon>Tracheophyta</taxon>
        <taxon>Spermatophyta</taxon>
        <taxon>Magnoliopsida</taxon>
        <taxon>eudicotyledons</taxon>
        <taxon>Gunneridae</taxon>
        <taxon>Pentapetalae</taxon>
        <taxon>rosids</taxon>
        <taxon>fabids</taxon>
        <taxon>Fabales</taxon>
        <taxon>Fabaceae</taxon>
        <taxon>Papilionoideae</taxon>
        <taxon>50 kb inversion clade</taxon>
        <taxon>NPAAA clade</taxon>
        <taxon>indigoferoid/millettioid clade</taxon>
        <taxon>Phaseoleae</taxon>
        <taxon>Vigna</taxon>
    </lineage>
</organism>
<feature type="region of interest" description="Disordered" evidence="1">
    <location>
        <begin position="174"/>
        <end position="196"/>
    </location>
</feature>
<feature type="region of interest" description="Disordered" evidence="1">
    <location>
        <begin position="25"/>
        <end position="58"/>
    </location>
</feature>
<feature type="compositionally biased region" description="Polar residues" evidence="1">
    <location>
        <begin position="183"/>
        <end position="196"/>
    </location>
</feature>
<evidence type="ECO:0000313" key="2">
    <source>
        <dbReference type="EMBL" id="QCD78734.1"/>
    </source>
</evidence>
<evidence type="ECO:0000256" key="1">
    <source>
        <dbReference type="SAM" id="MobiDB-lite"/>
    </source>
</evidence>
<proteinExistence type="predicted"/>
<sequence length="211" mass="24095">MEHNDCKNARLRRKLLLQQRFNAKNHKHSYDKEENARKKTKFANHTSQNKPTVSQTSFHQNIDRNPLQQLDIKTVNKFSSFSSTLVEQQITSQSATSTLTYHSPFAFNNNSQRNYGQNKNNSSAGNYIWIHTHNANAGGRSDVVTGSHSVSKNKVVKYPFQVIQSLQNRFNLDDETTREHNYSDTTNDDSATITDDGNSDIKLIDVNINSF</sequence>
<dbReference type="AlphaFoldDB" id="A0A4D6KY37"/>
<evidence type="ECO:0000313" key="3">
    <source>
        <dbReference type="Proteomes" id="UP000501690"/>
    </source>
</evidence>
<name>A0A4D6KY37_VIGUN</name>
<keyword evidence="3" id="KW-1185">Reference proteome</keyword>
<accession>A0A4D6KY37</accession>
<gene>
    <name evidence="2" type="ORF">DEO72_LG1g2370</name>
</gene>
<reference evidence="2 3" key="1">
    <citation type="submission" date="2019-04" db="EMBL/GenBank/DDBJ databases">
        <title>An improved genome assembly and genetic linkage map for asparagus bean, Vigna unguiculata ssp. sesquipedialis.</title>
        <authorList>
            <person name="Xia Q."/>
            <person name="Zhang R."/>
            <person name="Dong Y."/>
        </authorList>
    </citation>
    <scope>NUCLEOTIDE SEQUENCE [LARGE SCALE GENOMIC DNA]</scope>
    <source>
        <tissue evidence="2">Leaf</tissue>
    </source>
</reference>
<dbReference type="EMBL" id="CP039345">
    <property type="protein sequence ID" value="QCD78734.1"/>
    <property type="molecule type" value="Genomic_DNA"/>
</dbReference>
<dbReference type="Proteomes" id="UP000501690">
    <property type="component" value="Linkage Group LG1"/>
</dbReference>
<feature type="compositionally biased region" description="Polar residues" evidence="1">
    <location>
        <begin position="43"/>
        <end position="58"/>
    </location>
</feature>
<feature type="compositionally biased region" description="Basic and acidic residues" evidence="1">
    <location>
        <begin position="28"/>
        <end position="37"/>
    </location>
</feature>
<protein>
    <submittedName>
        <fullName evidence="2">Uncharacterized protein</fullName>
    </submittedName>
</protein>